<accession>A0AAE0ZVK5</accession>
<sequence length="248" mass="27516">MSFLARGCTSATLAALRPYHTILRKDRNYRLVVLANSCRLCGATIPPPAVLTVAVFVLAMNVPFTSVTSVTRKVLDLGAAFLVFIKSQNLCNKDSKSEEDGVEEGREDFKVEFLSQFYRRYLSETTTFFRASLSYSNQRKGRESSGTGLDRPPGTGPVREGRLCDARQASEQAEVTVTLVWRGPQRTSEQIQHPLPARHRSGRGGLHANTSGRDRVSCHRSTHDCTGRHSDLLEWTILKFPPAGLHAI</sequence>
<dbReference type="AlphaFoldDB" id="A0AAE0ZVK5"/>
<comment type="caution">
    <text evidence="2">The sequence shown here is derived from an EMBL/GenBank/DDBJ whole genome shotgun (WGS) entry which is preliminary data.</text>
</comment>
<proteinExistence type="predicted"/>
<keyword evidence="3" id="KW-1185">Reference proteome</keyword>
<evidence type="ECO:0000256" key="1">
    <source>
        <dbReference type="SAM" id="MobiDB-lite"/>
    </source>
</evidence>
<protein>
    <submittedName>
        <fullName evidence="2">Uncharacterized protein</fullName>
    </submittedName>
</protein>
<organism evidence="2 3">
    <name type="scientific">Elysia crispata</name>
    <name type="common">lettuce slug</name>
    <dbReference type="NCBI Taxonomy" id="231223"/>
    <lineage>
        <taxon>Eukaryota</taxon>
        <taxon>Metazoa</taxon>
        <taxon>Spiralia</taxon>
        <taxon>Lophotrochozoa</taxon>
        <taxon>Mollusca</taxon>
        <taxon>Gastropoda</taxon>
        <taxon>Heterobranchia</taxon>
        <taxon>Euthyneura</taxon>
        <taxon>Panpulmonata</taxon>
        <taxon>Sacoglossa</taxon>
        <taxon>Placobranchoidea</taxon>
        <taxon>Plakobranchidae</taxon>
        <taxon>Elysia</taxon>
    </lineage>
</organism>
<name>A0AAE0ZVK5_9GAST</name>
<feature type="region of interest" description="Disordered" evidence="1">
    <location>
        <begin position="138"/>
        <end position="159"/>
    </location>
</feature>
<evidence type="ECO:0000313" key="3">
    <source>
        <dbReference type="Proteomes" id="UP001283361"/>
    </source>
</evidence>
<feature type="region of interest" description="Disordered" evidence="1">
    <location>
        <begin position="196"/>
        <end position="216"/>
    </location>
</feature>
<reference evidence="2" key="1">
    <citation type="journal article" date="2023" name="G3 (Bethesda)">
        <title>A reference genome for the long-term kleptoplast-retaining sea slug Elysia crispata morphotype clarki.</title>
        <authorList>
            <person name="Eastman K.E."/>
            <person name="Pendleton A.L."/>
            <person name="Shaikh M.A."/>
            <person name="Suttiyut T."/>
            <person name="Ogas R."/>
            <person name="Tomko P."/>
            <person name="Gavelis G."/>
            <person name="Widhalm J.R."/>
            <person name="Wisecaver J.H."/>
        </authorList>
    </citation>
    <scope>NUCLEOTIDE SEQUENCE</scope>
    <source>
        <strain evidence="2">ECLA1</strain>
    </source>
</reference>
<evidence type="ECO:0000313" key="2">
    <source>
        <dbReference type="EMBL" id="KAK3776454.1"/>
    </source>
</evidence>
<dbReference type="EMBL" id="JAWDGP010003216">
    <property type="protein sequence ID" value="KAK3776454.1"/>
    <property type="molecule type" value="Genomic_DNA"/>
</dbReference>
<gene>
    <name evidence="2" type="ORF">RRG08_023806</name>
</gene>
<dbReference type="Proteomes" id="UP001283361">
    <property type="component" value="Unassembled WGS sequence"/>
</dbReference>